<dbReference type="SUPFAM" id="SSF56037">
    <property type="entry name" value="PheT/TilS domain"/>
    <property type="match status" value="1"/>
</dbReference>
<protein>
    <recommendedName>
        <fullName evidence="1">B3/B4 tRNA-binding domain-containing protein</fullName>
    </recommendedName>
</protein>
<dbReference type="Proteomes" id="UP000265926">
    <property type="component" value="Unassembled WGS sequence"/>
</dbReference>
<dbReference type="Gene3D" id="3.50.40.10">
    <property type="entry name" value="Phenylalanyl-trna Synthetase, Chain B, domain 3"/>
    <property type="match status" value="1"/>
</dbReference>
<dbReference type="PANTHER" id="PTHR39209:SF2">
    <property type="entry name" value="CYTOPLASMIC PROTEIN"/>
    <property type="match status" value="1"/>
</dbReference>
<evidence type="ECO:0000259" key="1">
    <source>
        <dbReference type="SMART" id="SM00873"/>
    </source>
</evidence>
<dbReference type="Pfam" id="PF03483">
    <property type="entry name" value="B3_4"/>
    <property type="match status" value="1"/>
</dbReference>
<dbReference type="InterPro" id="IPR005146">
    <property type="entry name" value="B3/B4_tRNA-bd"/>
</dbReference>
<name>A0A399SY09_9BACT</name>
<dbReference type="GO" id="GO:0003723">
    <property type="term" value="F:RNA binding"/>
    <property type="evidence" value="ECO:0007669"/>
    <property type="project" value="InterPro"/>
</dbReference>
<dbReference type="SMART" id="SM00873">
    <property type="entry name" value="B3_4"/>
    <property type="match status" value="1"/>
</dbReference>
<proteinExistence type="predicted"/>
<sequence length="221" mass="24496">MPAISISTELALKVPGLKLSCIECDVRTSEKNEELWRRIEAKILDLQSQLKIEDISQIPSITSSRKAYKACGKDPARYRLSAEALLRRVVNRGELYQVNNVVDCLNLVSISTGFSIGGYDAEKIEGKIVFGIGAEDEPYEGIGRGVLNIEYMPVFRDDRGAFGTPTSDSVRTSVTADTKRFLMIIIDYASSEILSEATVLAQKLLEEYADACNFEIKTVEN</sequence>
<dbReference type="InterPro" id="IPR020825">
    <property type="entry name" value="Phe-tRNA_synthase-like_B3/B4"/>
</dbReference>
<dbReference type="PANTHER" id="PTHR39209">
    <property type="match status" value="1"/>
</dbReference>
<dbReference type="EMBL" id="QWGR01000009">
    <property type="protein sequence ID" value="RIJ47135.1"/>
    <property type="molecule type" value="Genomic_DNA"/>
</dbReference>
<gene>
    <name evidence="2" type="ORF">D1614_15350</name>
</gene>
<feature type="domain" description="B3/B4 tRNA-binding" evidence="1">
    <location>
        <begin position="63"/>
        <end position="210"/>
    </location>
</feature>
<accession>A0A399SY09</accession>
<keyword evidence="3" id="KW-1185">Reference proteome</keyword>
<dbReference type="AlphaFoldDB" id="A0A399SY09"/>
<dbReference type="OrthoDB" id="9789812at2"/>
<evidence type="ECO:0000313" key="3">
    <source>
        <dbReference type="Proteomes" id="UP000265926"/>
    </source>
</evidence>
<comment type="caution">
    <text evidence="2">The sequence shown here is derived from an EMBL/GenBank/DDBJ whole genome shotgun (WGS) entry which is preliminary data.</text>
</comment>
<evidence type="ECO:0000313" key="2">
    <source>
        <dbReference type="EMBL" id="RIJ47135.1"/>
    </source>
</evidence>
<dbReference type="GO" id="GO:0004826">
    <property type="term" value="F:phenylalanine-tRNA ligase activity"/>
    <property type="evidence" value="ECO:0007669"/>
    <property type="project" value="InterPro"/>
</dbReference>
<reference evidence="2 3" key="1">
    <citation type="submission" date="2018-08" db="EMBL/GenBank/DDBJ databases">
        <title>Pallidiluteibacterium maritimus gen. nov., sp. nov., isolated from coastal sediment.</title>
        <authorList>
            <person name="Zhou L.Y."/>
        </authorList>
    </citation>
    <scope>NUCLEOTIDE SEQUENCE [LARGE SCALE GENOMIC DNA]</scope>
    <source>
        <strain evidence="2 3">XSD2</strain>
    </source>
</reference>
<organism evidence="2 3">
    <name type="scientific">Maribellus luteus</name>
    <dbReference type="NCBI Taxonomy" id="2305463"/>
    <lineage>
        <taxon>Bacteria</taxon>
        <taxon>Pseudomonadati</taxon>
        <taxon>Bacteroidota</taxon>
        <taxon>Bacteroidia</taxon>
        <taxon>Marinilabiliales</taxon>
        <taxon>Prolixibacteraceae</taxon>
        <taxon>Maribellus</taxon>
    </lineage>
</organism>